<dbReference type="EMBL" id="SWMU01000002">
    <property type="protein sequence ID" value="TKS56716.1"/>
    <property type="molecule type" value="Genomic_DNA"/>
</dbReference>
<sequence length="141" mass="16944">MKFKSLHIITGLALLIIGCNATQKPQQFKANKSQKTQENDTIEIANDSLEYKIIILEIGFNSWLATQRPRGYYSQNYLENRNQILVAEYNNRVNQPSRFDPLLYPFRIEYNSNTDYGYEVNYLLYHYFLFFQQRYNQNLRY</sequence>
<comment type="caution">
    <text evidence="2">The sequence shown here is derived from an EMBL/GenBank/DDBJ whole genome shotgun (WGS) entry which is preliminary data.</text>
</comment>
<feature type="chain" id="PRO_5020183024" description="Lipoprotein" evidence="1">
    <location>
        <begin position="22"/>
        <end position="141"/>
    </location>
</feature>
<protein>
    <recommendedName>
        <fullName evidence="4">Lipoprotein</fullName>
    </recommendedName>
</protein>
<keyword evidence="1" id="KW-0732">Signal</keyword>
<dbReference type="RefSeq" id="WP_138931818.1">
    <property type="nucleotide sequence ID" value="NZ_SWMU01000002.1"/>
</dbReference>
<evidence type="ECO:0008006" key="4">
    <source>
        <dbReference type="Google" id="ProtNLM"/>
    </source>
</evidence>
<keyword evidence="3" id="KW-1185">Reference proteome</keyword>
<dbReference type="AlphaFoldDB" id="A0A4U5TRI6"/>
<dbReference type="Pfam" id="PF19643">
    <property type="entry name" value="DUF6146"/>
    <property type="match status" value="1"/>
</dbReference>
<dbReference type="InterPro" id="IPR046144">
    <property type="entry name" value="DUF6146"/>
</dbReference>
<organism evidence="2 3">
    <name type="scientific">Mesohalobacter halotolerans</name>
    <dbReference type="NCBI Taxonomy" id="1883405"/>
    <lineage>
        <taxon>Bacteria</taxon>
        <taxon>Pseudomonadati</taxon>
        <taxon>Bacteroidota</taxon>
        <taxon>Flavobacteriia</taxon>
        <taxon>Flavobacteriales</taxon>
        <taxon>Flavobacteriaceae</taxon>
        <taxon>Mesohalobacter</taxon>
    </lineage>
</organism>
<name>A0A4U5TRI6_9FLAO</name>
<accession>A0A4U5TRI6</accession>
<reference evidence="2 3" key="1">
    <citation type="submission" date="2019-04" db="EMBL/GenBank/DDBJ databases">
        <title>Psychroflexus halotolerans sp. nov., isolated from a marine solar saltern.</title>
        <authorList>
            <person name="Feng X."/>
        </authorList>
    </citation>
    <scope>NUCLEOTIDE SEQUENCE [LARGE SCALE GENOMIC DNA]</scope>
    <source>
        <strain evidence="2 3">WDS2C27</strain>
    </source>
</reference>
<proteinExistence type="predicted"/>
<dbReference type="PROSITE" id="PS51257">
    <property type="entry name" value="PROKAR_LIPOPROTEIN"/>
    <property type="match status" value="1"/>
</dbReference>
<dbReference type="OrthoDB" id="1119488at2"/>
<feature type="signal peptide" evidence="1">
    <location>
        <begin position="1"/>
        <end position="21"/>
    </location>
</feature>
<dbReference type="Proteomes" id="UP000306552">
    <property type="component" value="Unassembled WGS sequence"/>
</dbReference>
<gene>
    <name evidence="2" type="ORF">FCN74_06710</name>
</gene>
<evidence type="ECO:0000256" key="1">
    <source>
        <dbReference type="SAM" id="SignalP"/>
    </source>
</evidence>
<evidence type="ECO:0000313" key="2">
    <source>
        <dbReference type="EMBL" id="TKS56716.1"/>
    </source>
</evidence>
<evidence type="ECO:0000313" key="3">
    <source>
        <dbReference type="Proteomes" id="UP000306552"/>
    </source>
</evidence>